<comment type="subcellular location">
    <subcellularLocation>
        <location evidence="4">Cytoplasm</location>
    </subcellularLocation>
    <subcellularLocation>
        <location evidence="4">Cell membrane</location>
        <topology evidence="4">Peripheral membrane protein</topology>
        <orientation evidence="4">Cytoplasmic side</orientation>
    </subcellularLocation>
</comment>
<proteinExistence type="inferred from homology"/>
<dbReference type="PANTHER" id="PTHR38100">
    <property type="entry name" value="HIGH FREQUENCY LYSOGENIZATION PROTEIN HFLD"/>
    <property type="match status" value="1"/>
</dbReference>
<dbReference type="RefSeq" id="WP_269578509.1">
    <property type="nucleotide sequence ID" value="NZ_CP114588.1"/>
</dbReference>
<organism evidence="5 6">
    <name type="scientific">Salinivibrio kushneri</name>
    <dbReference type="NCBI Taxonomy" id="1908198"/>
    <lineage>
        <taxon>Bacteria</taxon>
        <taxon>Pseudomonadati</taxon>
        <taxon>Pseudomonadota</taxon>
        <taxon>Gammaproteobacteria</taxon>
        <taxon>Vibrionales</taxon>
        <taxon>Vibrionaceae</taxon>
        <taxon>Salinivibrio</taxon>
    </lineage>
</organism>
<evidence type="ECO:0000256" key="4">
    <source>
        <dbReference type="HAMAP-Rule" id="MF_00695"/>
    </source>
</evidence>
<gene>
    <name evidence="4 5" type="primary">hflD</name>
    <name evidence="5" type="ORF">N8M53_08850</name>
</gene>
<dbReference type="PANTHER" id="PTHR38100:SF1">
    <property type="entry name" value="HIGH FREQUENCY LYSOGENIZATION PROTEIN HFLD"/>
    <property type="match status" value="1"/>
</dbReference>
<sequence>MAETIYDRTLAFASICQAAKLVQDVSRNGYCDQDALNTSLSSIIITNPSSTLDVFRGEVGNVTGGGESGLHLGLETLISQLDNSRNGSETMRYLINLLALERKLSSRRDAMAQLGDRIETIERQVSHFDLLDEQMISNLASIYLDVISPLGPRIQVSGDPQHLQQTGVQHRVRAILLSGIRSAVLWRQVGGKRRHLIFGRKQMVEQAKLILARS</sequence>
<dbReference type="Proteomes" id="UP001164748">
    <property type="component" value="Chromosome"/>
</dbReference>
<dbReference type="AlphaFoldDB" id="A0AA47LQ15"/>
<dbReference type="InterPro" id="IPR007451">
    <property type="entry name" value="HflD"/>
</dbReference>
<dbReference type="InterPro" id="IPR035932">
    <property type="entry name" value="HflD-like_sf"/>
</dbReference>
<dbReference type="NCBIfam" id="NF001246">
    <property type="entry name" value="PRK00218.1-2"/>
    <property type="match status" value="1"/>
</dbReference>
<evidence type="ECO:0000256" key="2">
    <source>
        <dbReference type="ARBA" id="ARBA00022490"/>
    </source>
</evidence>
<name>A0AA47LQ15_9GAMM</name>
<dbReference type="Gene3D" id="1.10.3890.10">
    <property type="entry name" value="HflD-like"/>
    <property type="match status" value="1"/>
</dbReference>
<keyword evidence="1 4" id="KW-1003">Cell membrane</keyword>
<evidence type="ECO:0000313" key="5">
    <source>
        <dbReference type="EMBL" id="WBA07938.1"/>
    </source>
</evidence>
<evidence type="ECO:0000313" key="6">
    <source>
        <dbReference type="Proteomes" id="UP001164748"/>
    </source>
</evidence>
<comment type="similarity">
    <text evidence="4">Belongs to the HflD family.</text>
</comment>
<dbReference type="Pfam" id="PF04356">
    <property type="entry name" value="DUF489"/>
    <property type="match status" value="1"/>
</dbReference>
<keyword evidence="3 4" id="KW-0472">Membrane</keyword>
<evidence type="ECO:0000256" key="3">
    <source>
        <dbReference type="ARBA" id="ARBA00023136"/>
    </source>
</evidence>
<protein>
    <recommendedName>
        <fullName evidence="4">High frequency lysogenization protein HflD homolog</fullName>
    </recommendedName>
</protein>
<evidence type="ECO:0000256" key="1">
    <source>
        <dbReference type="ARBA" id="ARBA00022475"/>
    </source>
</evidence>
<reference evidence="5" key="1">
    <citation type="submission" date="2022-09" db="EMBL/GenBank/DDBJ databases">
        <authorList>
            <person name="Li Z.-J."/>
        </authorList>
    </citation>
    <scope>NUCLEOTIDE SEQUENCE</scope>
    <source>
        <strain evidence="5">TGB11</strain>
    </source>
</reference>
<accession>A0AA47LQ15</accession>
<dbReference type="GO" id="GO:0005737">
    <property type="term" value="C:cytoplasm"/>
    <property type="evidence" value="ECO:0007669"/>
    <property type="project" value="UniProtKB-SubCell"/>
</dbReference>
<dbReference type="EMBL" id="CP114588">
    <property type="protein sequence ID" value="WBA07938.1"/>
    <property type="molecule type" value="Genomic_DNA"/>
</dbReference>
<dbReference type="HAMAP" id="MF_00695">
    <property type="entry name" value="HflD_protein"/>
    <property type="match status" value="1"/>
</dbReference>
<dbReference type="SUPFAM" id="SSF101322">
    <property type="entry name" value="YcfC-like"/>
    <property type="match status" value="1"/>
</dbReference>
<keyword evidence="2 4" id="KW-0963">Cytoplasm</keyword>
<dbReference type="GO" id="GO:0005886">
    <property type="term" value="C:plasma membrane"/>
    <property type="evidence" value="ECO:0007669"/>
    <property type="project" value="UniProtKB-SubCell"/>
</dbReference>
<dbReference type="NCBIfam" id="NF001248">
    <property type="entry name" value="PRK00218.1-4"/>
    <property type="match status" value="1"/>
</dbReference>